<dbReference type="AlphaFoldDB" id="A0A5J4PI96"/>
<dbReference type="EMBL" id="SNRY01008556">
    <property type="protein sequence ID" value="KAA6308314.1"/>
    <property type="molecule type" value="Genomic_DNA"/>
</dbReference>
<feature type="non-terminal residue" evidence="1">
    <location>
        <position position="1"/>
    </location>
</feature>
<evidence type="ECO:0000313" key="1">
    <source>
        <dbReference type="EMBL" id="KAA6308314.1"/>
    </source>
</evidence>
<gene>
    <name evidence="1" type="ORF">EZS27_040004</name>
</gene>
<reference evidence="1" key="1">
    <citation type="submission" date="2019-03" db="EMBL/GenBank/DDBJ databases">
        <title>Single cell metagenomics reveals metabolic interactions within the superorganism composed of flagellate Streblomastix strix and complex community of Bacteroidetes bacteria on its surface.</title>
        <authorList>
            <person name="Treitli S.C."/>
            <person name="Kolisko M."/>
            <person name="Husnik F."/>
            <person name="Keeling P."/>
            <person name="Hampl V."/>
        </authorList>
    </citation>
    <scope>NUCLEOTIDE SEQUENCE</scope>
    <source>
        <strain evidence="1">STM</strain>
    </source>
</reference>
<accession>A0A5J4PI96</accession>
<name>A0A5J4PI96_9ZZZZ</name>
<comment type="caution">
    <text evidence="1">The sequence shown here is derived from an EMBL/GenBank/DDBJ whole genome shotgun (WGS) entry which is preliminary data.</text>
</comment>
<sequence length="256" mass="31171">KLDYKVRQATHDFVNDFIQYLDKNRDENSFDCKIIQEQIWYHTYYEDDITISNLIKNFIVIYDWISVYDTTQLNLLLKFVENEIQLSYFDIENGRQGEELYIYMNARGRQLVENETLKARFLSKIDDIRDKEYWGKRWEVWQDFFWVNKLSSDTNSDRGFTEFLRMVQIITMCERNSNPDKINQFTLPNSKLNFDLLPKLSEIDKYFEANKYLIENVKLTDFFEKYMQNEKYVLESNKKQIDYFRILPLIKLALLI</sequence>
<organism evidence="1">
    <name type="scientific">termite gut metagenome</name>
    <dbReference type="NCBI Taxonomy" id="433724"/>
    <lineage>
        <taxon>unclassified sequences</taxon>
        <taxon>metagenomes</taxon>
        <taxon>organismal metagenomes</taxon>
    </lineage>
</organism>
<proteinExistence type="predicted"/>
<evidence type="ECO:0008006" key="2">
    <source>
        <dbReference type="Google" id="ProtNLM"/>
    </source>
</evidence>
<protein>
    <recommendedName>
        <fullName evidence="2">DUF262 domain-containing protein</fullName>
    </recommendedName>
</protein>